<dbReference type="OrthoDB" id="4764906at2"/>
<organism evidence="2 3">
    <name type="scientific">Mycolicibacterium moriokaense</name>
    <dbReference type="NCBI Taxonomy" id="39691"/>
    <lineage>
        <taxon>Bacteria</taxon>
        <taxon>Bacillati</taxon>
        <taxon>Actinomycetota</taxon>
        <taxon>Actinomycetes</taxon>
        <taxon>Mycobacteriales</taxon>
        <taxon>Mycobacteriaceae</taxon>
        <taxon>Mycolicibacterium</taxon>
    </lineage>
</organism>
<reference evidence="2 3" key="2">
    <citation type="submission" date="2018-06" db="EMBL/GenBank/DDBJ databases">
        <title>Sequencing of bacterial isolates from soil warming experiment in Harvard Forest, Massachusetts, USA.</title>
        <authorList>
            <person name="Deangelis K.PhD."/>
        </authorList>
    </citation>
    <scope>NUCLEOTIDE SEQUENCE [LARGE SCALE GENOMIC DNA]</scope>
    <source>
        <strain evidence="2 3">GAS496</strain>
    </source>
</reference>
<comment type="caution">
    <text evidence="2">The sequence shown here is derived from an EMBL/GenBank/DDBJ whole genome shotgun (WGS) entry which is preliminary data.</text>
</comment>
<dbReference type="InterPro" id="IPR038332">
    <property type="entry name" value="PPE_sf"/>
</dbReference>
<dbReference type="SUPFAM" id="SSF140459">
    <property type="entry name" value="PE/PPE dimer-like"/>
    <property type="match status" value="1"/>
</dbReference>
<keyword evidence="3" id="KW-1185">Reference proteome</keyword>
<evidence type="ECO:0000313" key="3">
    <source>
        <dbReference type="Proteomes" id="UP000247781"/>
    </source>
</evidence>
<accession>A0A318H928</accession>
<evidence type="ECO:0000313" key="2">
    <source>
        <dbReference type="EMBL" id="PXX03229.1"/>
    </source>
</evidence>
<dbReference type="Pfam" id="PF00934">
    <property type="entry name" value="PE"/>
    <property type="match status" value="1"/>
</dbReference>
<protein>
    <submittedName>
        <fullName evidence="2">PE family protein</fullName>
    </submittedName>
</protein>
<dbReference type="AlphaFoldDB" id="A0A318H928"/>
<dbReference type="EMBL" id="QJJU01000023">
    <property type="protein sequence ID" value="PXX03229.1"/>
    <property type="molecule type" value="Genomic_DNA"/>
</dbReference>
<dbReference type="Proteomes" id="UP000247781">
    <property type="component" value="Unassembled WGS sequence"/>
</dbReference>
<dbReference type="Gene3D" id="1.10.287.850">
    <property type="entry name" value="HP0062-like domain"/>
    <property type="match status" value="1"/>
</dbReference>
<name>A0A318H928_9MYCO</name>
<evidence type="ECO:0000259" key="1">
    <source>
        <dbReference type="Pfam" id="PF00934"/>
    </source>
</evidence>
<proteinExistence type="predicted"/>
<feature type="domain" description="PE" evidence="1">
    <location>
        <begin position="24"/>
        <end position="93"/>
    </location>
</feature>
<reference evidence="3" key="1">
    <citation type="submission" date="2018-05" db="EMBL/GenBank/DDBJ databases">
        <authorList>
            <person name="Deangelis K."/>
            <person name="Huntemann M."/>
            <person name="Clum A."/>
            <person name="Pillay M."/>
            <person name="Palaniappan K."/>
            <person name="Varghese N."/>
            <person name="Mikhailova N."/>
            <person name="Stamatis D."/>
            <person name="Reddy T."/>
            <person name="Daum C."/>
            <person name="Shapiro N."/>
            <person name="Ivanova N."/>
            <person name="Kyrpides N."/>
            <person name="Woyke T."/>
        </authorList>
    </citation>
    <scope>NUCLEOTIDE SEQUENCE [LARGE SCALE GENOMIC DNA]</scope>
    <source>
        <strain evidence="3">GAS496</strain>
    </source>
</reference>
<dbReference type="RefSeq" id="WP_110319001.1">
    <property type="nucleotide sequence ID" value="NZ_QJJU01000023.1"/>
</dbReference>
<gene>
    <name evidence="2" type="ORF">C8E89_12331</name>
</gene>
<dbReference type="InterPro" id="IPR000084">
    <property type="entry name" value="PE-PGRS_N"/>
</dbReference>
<sequence length="105" mass="9753">MAGLIGVDAPLLGLSSAIQGATAGSMAGATAAAAPEVTAILPPGGDGASAAAAAGLSARGAAAIAMLTELTTGHAMFADTVGVSGISYTAQDAISQVALSVEQAL</sequence>